<gene>
    <name evidence="2" type="ORF">L207DRAFT_635701</name>
</gene>
<dbReference type="InterPro" id="IPR011333">
    <property type="entry name" value="SKP1/BTB/POZ_sf"/>
</dbReference>
<dbReference type="AlphaFoldDB" id="A0A2J6RIL1"/>
<accession>A0A2J6RIL1</accession>
<feature type="domain" description="BTB" evidence="1">
    <location>
        <begin position="22"/>
        <end position="75"/>
    </location>
</feature>
<dbReference type="OrthoDB" id="2129688at2759"/>
<organism evidence="2 3">
    <name type="scientific">Hyaloscypha variabilis (strain UAMH 11265 / GT02V1 / F)</name>
    <name type="common">Meliniomyces variabilis</name>
    <dbReference type="NCBI Taxonomy" id="1149755"/>
    <lineage>
        <taxon>Eukaryota</taxon>
        <taxon>Fungi</taxon>
        <taxon>Dikarya</taxon>
        <taxon>Ascomycota</taxon>
        <taxon>Pezizomycotina</taxon>
        <taxon>Leotiomycetes</taxon>
        <taxon>Helotiales</taxon>
        <taxon>Hyaloscyphaceae</taxon>
        <taxon>Hyaloscypha</taxon>
        <taxon>Hyaloscypha variabilis</taxon>
    </lineage>
</organism>
<reference evidence="2 3" key="1">
    <citation type="submission" date="2016-04" db="EMBL/GenBank/DDBJ databases">
        <title>A degradative enzymes factory behind the ericoid mycorrhizal symbiosis.</title>
        <authorList>
            <consortium name="DOE Joint Genome Institute"/>
            <person name="Martino E."/>
            <person name="Morin E."/>
            <person name="Grelet G."/>
            <person name="Kuo A."/>
            <person name="Kohler A."/>
            <person name="Daghino S."/>
            <person name="Barry K."/>
            <person name="Choi C."/>
            <person name="Cichocki N."/>
            <person name="Clum A."/>
            <person name="Copeland A."/>
            <person name="Hainaut M."/>
            <person name="Haridas S."/>
            <person name="Labutti K."/>
            <person name="Lindquist E."/>
            <person name="Lipzen A."/>
            <person name="Khouja H.-R."/>
            <person name="Murat C."/>
            <person name="Ohm R."/>
            <person name="Olson A."/>
            <person name="Spatafora J."/>
            <person name="Veneault-Fourrey C."/>
            <person name="Henrissat B."/>
            <person name="Grigoriev I."/>
            <person name="Martin F."/>
            <person name="Perotto S."/>
        </authorList>
    </citation>
    <scope>NUCLEOTIDE SEQUENCE [LARGE SCALE GENOMIC DNA]</scope>
    <source>
        <strain evidence="2 3">F</strain>
    </source>
</reference>
<protein>
    <recommendedName>
        <fullName evidence="1">BTB domain-containing protein</fullName>
    </recommendedName>
</protein>
<dbReference type="PROSITE" id="PS50097">
    <property type="entry name" value="BTB"/>
    <property type="match status" value="1"/>
</dbReference>
<keyword evidence="3" id="KW-1185">Reference proteome</keyword>
<dbReference type="Proteomes" id="UP000235786">
    <property type="component" value="Unassembled WGS sequence"/>
</dbReference>
<evidence type="ECO:0000313" key="3">
    <source>
        <dbReference type="Proteomes" id="UP000235786"/>
    </source>
</evidence>
<dbReference type="EMBL" id="KZ613948">
    <property type="protein sequence ID" value="PMD38340.1"/>
    <property type="molecule type" value="Genomic_DNA"/>
</dbReference>
<dbReference type="InterPro" id="IPR000210">
    <property type="entry name" value="BTB/POZ_dom"/>
</dbReference>
<dbReference type="SUPFAM" id="SSF54695">
    <property type="entry name" value="POZ domain"/>
    <property type="match status" value="1"/>
</dbReference>
<sequence>MDSNVENRPPSLNVFQGRGIAPDVHLVVFGSYLHVHSIVLKMHSQFFYSFLDAPGSAAPIVRTNFKYSWITKVLDDGKGWQLVSKNDKAGDLALSSFKGDPEQQTCAPYKLLCAMYSRPYDPDSPQELLTMTSLARFYMALPILSRSLSAALLHSKQFVNQMAEYSETLLVAAKELRHAELFKDCLLLSLGPCRSPFRTSIKDLEIKAILITAHGKICSKLVEVQMELIFSMSGSALCYTDGPKLAHTQIQVAEEIVDHSSSHYACLPCFYRGLYKAEGGIFNHDLKEQLEIILGNKLTLPTDRKHDCHFLFLEIGDNELPWDRAQTDW</sequence>
<proteinExistence type="predicted"/>
<evidence type="ECO:0000313" key="2">
    <source>
        <dbReference type="EMBL" id="PMD38340.1"/>
    </source>
</evidence>
<evidence type="ECO:0000259" key="1">
    <source>
        <dbReference type="PROSITE" id="PS50097"/>
    </source>
</evidence>
<name>A0A2J6RIL1_HYAVF</name>